<dbReference type="EMBL" id="JAWZYT010006108">
    <property type="protein sequence ID" value="KAK4288841.1"/>
    <property type="molecule type" value="Genomic_DNA"/>
</dbReference>
<evidence type="ECO:0000313" key="1">
    <source>
        <dbReference type="EMBL" id="KAK4288841.1"/>
    </source>
</evidence>
<name>A0AAE1NHN9_9EUCA</name>
<keyword evidence="2" id="KW-1185">Reference proteome</keyword>
<gene>
    <name evidence="1" type="ORF">Pmani_038164</name>
</gene>
<evidence type="ECO:0000313" key="2">
    <source>
        <dbReference type="Proteomes" id="UP001292094"/>
    </source>
</evidence>
<comment type="caution">
    <text evidence="1">The sequence shown here is derived from an EMBL/GenBank/DDBJ whole genome shotgun (WGS) entry which is preliminary data.</text>
</comment>
<organism evidence="1 2">
    <name type="scientific">Petrolisthes manimaculis</name>
    <dbReference type="NCBI Taxonomy" id="1843537"/>
    <lineage>
        <taxon>Eukaryota</taxon>
        <taxon>Metazoa</taxon>
        <taxon>Ecdysozoa</taxon>
        <taxon>Arthropoda</taxon>
        <taxon>Crustacea</taxon>
        <taxon>Multicrustacea</taxon>
        <taxon>Malacostraca</taxon>
        <taxon>Eumalacostraca</taxon>
        <taxon>Eucarida</taxon>
        <taxon>Decapoda</taxon>
        <taxon>Pleocyemata</taxon>
        <taxon>Anomura</taxon>
        <taxon>Galatheoidea</taxon>
        <taxon>Porcellanidae</taxon>
        <taxon>Petrolisthes</taxon>
    </lineage>
</organism>
<proteinExistence type="predicted"/>
<reference evidence="1" key="1">
    <citation type="submission" date="2023-11" db="EMBL/GenBank/DDBJ databases">
        <title>Genome assemblies of two species of porcelain crab, Petrolisthes cinctipes and Petrolisthes manimaculis (Anomura: Porcellanidae).</title>
        <authorList>
            <person name="Angst P."/>
        </authorList>
    </citation>
    <scope>NUCLEOTIDE SEQUENCE</scope>
    <source>
        <strain evidence="1">PB745_02</strain>
        <tissue evidence="1">Gill</tissue>
    </source>
</reference>
<sequence length="66" mass="8184">MYKRYRTVLWVPRCPGSLFRQLFYHGTGSRHRGLLLLRPRLRTAWTRQEDMCRELYLDTPWDTLLW</sequence>
<dbReference type="AlphaFoldDB" id="A0AAE1NHN9"/>
<dbReference type="Proteomes" id="UP001292094">
    <property type="component" value="Unassembled WGS sequence"/>
</dbReference>
<accession>A0AAE1NHN9</accession>
<protein>
    <submittedName>
        <fullName evidence="1">Uncharacterized protein</fullName>
    </submittedName>
</protein>